<keyword evidence="2" id="KW-1185">Reference proteome</keyword>
<organism evidence="1 2">
    <name type="scientific">Pseudomonas phage 201phi2-1</name>
    <name type="common">Pseudomonas chlororaphis phage 201phi2-1</name>
    <dbReference type="NCBI Taxonomy" id="198110"/>
    <lineage>
        <taxon>Viruses</taxon>
        <taxon>Duplodnaviria</taxon>
        <taxon>Heunggongvirae</taxon>
        <taxon>Uroviricota</taxon>
        <taxon>Caudoviricetes</taxon>
        <taxon>Chimalliviridae</taxon>
        <taxon>Serwervirus</taxon>
        <taxon>Serwervirus 201phi21</taxon>
    </lineage>
</organism>
<protein>
    <submittedName>
        <fullName evidence="1">Uncharacterized protein</fullName>
    </submittedName>
</protein>
<evidence type="ECO:0000313" key="1">
    <source>
        <dbReference type="EMBL" id="ABY63289.1"/>
    </source>
</evidence>
<dbReference type="KEGG" id="vg:6372685"/>
<proteinExistence type="predicted"/>
<dbReference type="EMBL" id="EU197055">
    <property type="protein sequence ID" value="ABY63289.1"/>
    <property type="molecule type" value="Genomic_DNA"/>
</dbReference>
<evidence type="ECO:0000313" key="2">
    <source>
        <dbReference type="Proteomes" id="UP000002421"/>
    </source>
</evidence>
<name>B3FJX4_BP201</name>
<sequence>MVALCEARMIQEKIDELITRTDDPEIKRVLHLTTTLFDKIQHGGDDHRDWLGAAIEAHFTDSEIPEYKK</sequence>
<dbReference type="RefSeq" id="YP_001957185.1">
    <property type="nucleotide sequence ID" value="NC_010821.1"/>
</dbReference>
<reference evidence="1 2" key="1">
    <citation type="journal article" date="2008" name="Virology">
        <title>Characterization of Pseudomonas chlororaphis myovirus 201varphi2-1 via genomic sequencing, mass spectrometry, and electron microscopy.</title>
        <authorList>
            <person name="Thomas J.A."/>
            <person name="Rolando M.R."/>
            <person name="Carroll C.A."/>
            <person name="Shen P.S."/>
            <person name="Belnap D.M."/>
            <person name="Weintraub S.T."/>
            <person name="Serwer P."/>
            <person name="Hardies S.C."/>
        </authorList>
    </citation>
    <scope>NUCLEOTIDE SEQUENCE</scope>
</reference>
<dbReference type="Proteomes" id="UP000002421">
    <property type="component" value="Segment"/>
</dbReference>
<accession>B3FJX4</accession>
<organismHost>
    <name type="scientific">Pseudomonas chlororaphis</name>
    <dbReference type="NCBI Taxonomy" id="587753"/>
</organismHost>
<gene>
    <name evidence="1" type="ORF">201phi2-1p466</name>
</gene>